<accession>A0A5N8W4E3</accession>
<proteinExistence type="predicted"/>
<name>A0A5N8W4E3_9ACTN</name>
<evidence type="ECO:0000256" key="1">
    <source>
        <dbReference type="SAM" id="SignalP"/>
    </source>
</evidence>
<keyword evidence="1" id="KW-0732">Signal</keyword>
<organism evidence="2 3">
    <name type="scientific">Streptomyces phyllanthi</name>
    <dbReference type="NCBI Taxonomy" id="1803180"/>
    <lineage>
        <taxon>Bacteria</taxon>
        <taxon>Bacillati</taxon>
        <taxon>Actinomycetota</taxon>
        <taxon>Actinomycetes</taxon>
        <taxon>Kitasatosporales</taxon>
        <taxon>Streptomycetaceae</taxon>
        <taxon>Streptomyces</taxon>
    </lineage>
</organism>
<keyword evidence="3" id="KW-1185">Reference proteome</keyword>
<dbReference type="OrthoDB" id="618894at2"/>
<dbReference type="RefSeq" id="WP_152786633.1">
    <property type="nucleotide sequence ID" value="NZ_BAABEQ010000025.1"/>
</dbReference>
<evidence type="ECO:0000313" key="3">
    <source>
        <dbReference type="Proteomes" id="UP000326979"/>
    </source>
</evidence>
<gene>
    <name evidence="2" type="ORF">FNH04_21365</name>
</gene>
<evidence type="ECO:0008006" key="4">
    <source>
        <dbReference type="Google" id="ProtNLM"/>
    </source>
</evidence>
<dbReference type="AlphaFoldDB" id="A0A5N8W4E3"/>
<feature type="signal peptide" evidence="1">
    <location>
        <begin position="1"/>
        <end position="26"/>
    </location>
</feature>
<dbReference type="Proteomes" id="UP000326979">
    <property type="component" value="Unassembled WGS sequence"/>
</dbReference>
<evidence type="ECO:0000313" key="2">
    <source>
        <dbReference type="EMBL" id="MPY42361.1"/>
    </source>
</evidence>
<comment type="caution">
    <text evidence="2">The sequence shown here is derived from an EMBL/GenBank/DDBJ whole genome shotgun (WGS) entry which is preliminary data.</text>
</comment>
<protein>
    <recommendedName>
        <fullName evidence="4">Secreted protein</fullName>
    </recommendedName>
</protein>
<feature type="chain" id="PRO_5038645392" description="Secreted protein" evidence="1">
    <location>
        <begin position="27"/>
        <end position="459"/>
    </location>
</feature>
<reference evidence="2 3" key="1">
    <citation type="submission" date="2019-07" db="EMBL/GenBank/DDBJ databases">
        <title>New species of Amycolatopsis and Streptomyces.</title>
        <authorList>
            <person name="Duangmal K."/>
            <person name="Teo W.F.A."/>
            <person name="Lipun K."/>
        </authorList>
    </citation>
    <scope>NUCLEOTIDE SEQUENCE [LARGE SCALE GENOMIC DNA]</scope>
    <source>
        <strain evidence="2 3">TISTR 2346</strain>
    </source>
</reference>
<dbReference type="EMBL" id="VJZE01000148">
    <property type="protein sequence ID" value="MPY42361.1"/>
    <property type="molecule type" value="Genomic_DNA"/>
</dbReference>
<sequence length="459" mass="49056">MGHRGRHRRRRRGRALRAGLAGTALALTAAATMISASQAVGGDNPGPLKPLTSASELGRLQLHENLVSEKSLDTLTDQMGGNVSVDGVLRSANHSMRNEAACSGTEREALPVEPAASRAYCWDTRDATTGKWLPRSVATSDDDADGLWGDDRVVLSGWTHNDDRAGEPEADKGLARVAFIDANDPDDLKYRWVLLVAPLPGGHDFGAVRSDIGGMVWYQDKLIVTAKNGADHDNALFVFDMHHILQTDVKSGAIGRVRDGWSAHGYEYVLPAVGSYNLTGGACTASDDSAVPCFGSISLDRTSTPNSLVAGEWSAPGDTGPARLWRYHFSTALDRTGLLGATSGGIVDADEAYETEASGLRGVISHKPNGASEADWYVDQAPGDRDKHGTLWRQNEGGADAARCTADRTNACWGRHTESMSYAKQTGELWTLTQRTANQTAPGRVLYTVPLSAVANSMD</sequence>